<dbReference type="Pfam" id="PF11751">
    <property type="entry name" value="PorP_SprF"/>
    <property type="match status" value="1"/>
</dbReference>
<dbReference type="RefSeq" id="WP_152762968.1">
    <property type="nucleotide sequence ID" value="NZ_WHLY01000002.1"/>
</dbReference>
<gene>
    <name evidence="1" type="ORF">GBK04_20635</name>
</gene>
<comment type="caution">
    <text evidence="1">The sequence shown here is derived from an EMBL/GenBank/DDBJ whole genome shotgun (WGS) entry which is preliminary data.</text>
</comment>
<dbReference type="EMBL" id="WHLY01000002">
    <property type="protein sequence ID" value="MPR35691.1"/>
    <property type="molecule type" value="Genomic_DNA"/>
</dbReference>
<reference evidence="1 2" key="1">
    <citation type="submission" date="2019-10" db="EMBL/GenBank/DDBJ databases">
        <title>Draft Genome Sequence of Cytophagaceae sp. SJW1-29.</title>
        <authorList>
            <person name="Choi A."/>
        </authorList>
    </citation>
    <scope>NUCLEOTIDE SEQUENCE [LARGE SCALE GENOMIC DNA]</scope>
    <source>
        <strain evidence="1 2">SJW1-29</strain>
    </source>
</reference>
<dbReference type="Proteomes" id="UP000479293">
    <property type="component" value="Unassembled WGS sequence"/>
</dbReference>
<accession>A0A7C9FPW9</accession>
<dbReference type="NCBIfam" id="TIGR03519">
    <property type="entry name" value="T9SS_PorP_fam"/>
    <property type="match status" value="1"/>
</dbReference>
<dbReference type="AlphaFoldDB" id="A0A7C9FPW9"/>
<evidence type="ECO:0000313" key="2">
    <source>
        <dbReference type="Proteomes" id="UP000479293"/>
    </source>
</evidence>
<evidence type="ECO:0000313" key="1">
    <source>
        <dbReference type="EMBL" id="MPR35691.1"/>
    </source>
</evidence>
<name>A0A7C9FPW9_9BACT</name>
<dbReference type="InterPro" id="IPR019861">
    <property type="entry name" value="PorP/SprF_Bacteroidetes"/>
</dbReference>
<proteinExistence type="predicted"/>
<organism evidence="1 2">
    <name type="scientific">Salmonirosea aquatica</name>
    <dbReference type="NCBI Taxonomy" id="2654236"/>
    <lineage>
        <taxon>Bacteria</taxon>
        <taxon>Pseudomonadati</taxon>
        <taxon>Bacteroidota</taxon>
        <taxon>Cytophagia</taxon>
        <taxon>Cytophagales</taxon>
        <taxon>Spirosomataceae</taxon>
        <taxon>Salmonirosea</taxon>
    </lineage>
</organism>
<keyword evidence="2" id="KW-1185">Reference proteome</keyword>
<protein>
    <submittedName>
        <fullName evidence="1">Type IX secretion system membrane protein PorP/SprF</fullName>
    </submittedName>
</protein>
<sequence>MLRSIYTTILLTAGGLLFSTLAFGQQPTQFSQFQLNQLYFNPAAAGADGATRFQLMHRTQYSGYQGTFDEGGAPTTQFFSASVPIKNLGLGFTAYNDKIGALTNQSFQLAAAYRLALSNGTLALGGSVGLYRMALNYNLLRPNEPGDPLIGTGVVGEMHPDVNLGVRYETTGYYVGVSVNHLLKSKYTLGSDNATNPLIPTYYVNGGVNLEVGYLFEVQPFVMGKSDLSAFSVEGGAMVTYNQRYWAGASYRAQDAIILMGGINLLQNQSLRLSGAYDIVTGATSLKTPSSFEVLLSYRLPAPKLGKKTIVRTPRFRF</sequence>